<dbReference type="Pfam" id="PF00196">
    <property type="entry name" value="GerE"/>
    <property type="match status" value="1"/>
</dbReference>
<feature type="compositionally biased region" description="Low complexity" evidence="3">
    <location>
        <begin position="1"/>
        <end position="23"/>
    </location>
</feature>
<dbReference type="PANTHER" id="PTHR16305:SF35">
    <property type="entry name" value="TRANSCRIPTIONAL ACTIVATOR DOMAIN"/>
    <property type="match status" value="1"/>
</dbReference>
<dbReference type="GO" id="GO:0005737">
    <property type="term" value="C:cytoplasm"/>
    <property type="evidence" value="ECO:0007669"/>
    <property type="project" value="TreeGrafter"/>
</dbReference>
<dbReference type="PROSITE" id="PS00622">
    <property type="entry name" value="HTH_LUXR_1"/>
    <property type="match status" value="1"/>
</dbReference>
<dbReference type="Proteomes" id="UP000237846">
    <property type="component" value="Unassembled WGS sequence"/>
</dbReference>
<evidence type="ECO:0000256" key="1">
    <source>
        <dbReference type="ARBA" id="ARBA00022741"/>
    </source>
</evidence>
<sequence>MSAGSAAPDAPGAPASRPASGRPEPLVGREAELIALASLTARAAAGEGGWLVLGGRTGAGKSRLLAAAVRQAEQVDGLRVLAAPAGGPPSGCPLLARLLAPLAGEEPGGALPARQEAALRRLLAGEPVEAVGRMPVAVAVLNLLARAAERRPLLVAVDDAHDADDATLEVLAFVGRRLSSTGVALLLAVDPRRLGAPHAAGLPMLELGALGPEHALVLLRRLAPDIAPGVAAELRALARCCPMALTELVGALTERERNGSEPLPRPVRVTLRVADAVLEPLAGLPGRTAILMEVLAAGPGSDEATVDAAARLLGSSLADSGPAEDAGVLEAGERRLEFTDPLVRAALYTRLGEARRRAVHAALAAACTGEARAAAGAWHAALALDGPDDAAADRLEGSVPALGRAYGLLFGARARELAGRVTARPGLRARRLLAAAREYWLAGYTERARSLLAEAVEGALDPGVRAAADGLELTLDYASGLAVEDTGPLLRATEAMAPSHQGMAVSFMSMAARVAYCGGDARLLAATADGLDALAGPLAGAAGRLAAALRTLTRTDRIDGEALRSALEAAGTGAAAWSMQWSWPPPELYVLVGEEERSYLGCREAVAALGEAAPVTTRAVALTFAAEHELSLGHWDAAHEHAQAGIDLIEQPEHRPLTARLLVQLAQVHALRGRFEEAERSARRALAISVPLRNALISAMAYWTLGVIDLLAGRSGAALATLRRVVEPGGDAWHPVVAPQAAVSYVRAALDRGEHAAAGAVAERLAGTAGDIGAPWARCMAAVARALVAADSPGPEAAARAEPLFLEALREAERERQRPLIQLTASLAYGVYLHRRRRRGDAQRHLRTASDIAVRLGAVPWQRIIQQYLRAAGGAVDGAAPAAPEALTPREREIARLAAAGLSNRAIGERLFLSPRTVGYHLYRVFPKLGITSRAELHRVDLSDPHE</sequence>
<dbReference type="PANTHER" id="PTHR16305">
    <property type="entry name" value="TESTICULAR SOLUBLE ADENYLYL CYCLASE"/>
    <property type="match status" value="1"/>
</dbReference>
<dbReference type="PRINTS" id="PR00038">
    <property type="entry name" value="HTHLUXR"/>
</dbReference>
<dbReference type="InterPro" id="IPR027417">
    <property type="entry name" value="P-loop_NTPase"/>
</dbReference>
<keyword evidence="6" id="KW-1185">Reference proteome</keyword>
<dbReference type="GO" id="GO:0005524">
    <property type="term" value="F:ATP binding"/>
    <property type="evidence" value="ECO:0007669"/>
    <property type="project" value="UniProtKB-KW"/>
</dbReference>
<name>A0A2T0QF95_9ACTN</name>
<dbReference type="RefSeq" id="WP_106240453.1">
    <property type="nucleotide sequence ID" value="NZ_PVZC01000001.1"/>
</dbReference>
<dbReference type="GO" id="GO:0004016">
    <property type="term" value="F:adenylate cyclase activity"/>
    <property type="evidence" value="ECO:0007669"/>
    <property type="project" value="TreeGrafter"/>
</dbReference>
<dbReference type="EMBL" id="PVZC01000001">
    <property type="protein sequence ID" value="PRY02604.1"/>
    <property type="molecule type" value="Genomic_DNA"/>
</dbReference>
<dbReference type="SUPFAM" id="SSF46894">
    <property type="entry name" value="C-terminal effector domain of the bipartite response regulators"/>
    <property type="match status" value="1"/>
</dbReference>
<dbReference type="PROSITE" id="PS50043">
    <property type="entry name" value="HTH_LUXR_2"/>
    <property type="match status" value="1"/>
</dbReference>
<dbReference type="GO" id="GO:0006355">
    <property type="term" value="P:regulation of DNA-templated transcription"/>
    <property type="evidence" value="ECO:0007669"/>
    <property type="project" value="InterPro"/>
</dbReference>
<dbReference type="AlphaFoldDB" id="A0A2T0QF95"/>
<proteinExistence type="predicted"/>
<dbReference type="CDD" id="cd06170">
    <property type="entry name" value="LuxR_C_like"/>
    <property type="match status" value="1"/>
</dbReference>
<dbReference type="GO" id="GO:0003677">
    <property type="term" value="F:DNA binding"/>
    <property type="evidence" value="ECO:0007669"/>
    <property type="project" value="InterPro"/>
</dbReference>
<evidence type="ECO:0000313" key="5">
    <source>
        <dbReference type="EMBL" id="PRY02604.1"/>
    </source>
</evidence>
<accession>A0A2T0QF95</accession>
<protein>
    <submittedName>
        <fullName evidence="5">Tetratricopeptide repeat protein</fullName>
    </submittedName>
</protein>
<dbReference type="SUPFAM" id="SSF52540">
    <property type="entry name" value="P-loop containing nucleoside triphosphate hydrolases"/>
    <property type="match status" value="1"/>
</dbReference>
<evidence type="ECO:0000256" key="2">
    <source>
        <dbReference type="ARBA" id="ARBA00022840"/>
    </source>
</evidence>
<keyword evidence="2" id="KW-0067">ATP-binding</keyword>
<gene>
    <name evidence="5" type="ORF">CLV72_1011207</name>
</gene>
<dbReference type="Gene3D" id="1.10.10.10">
    <property type="entry name" value="Winged helix-like DNA-binding domain superfamily/Winged helix DNA-binding domain"/>
    <property type="match status" value="1"/>
</dbReference>
<feature type="region of interest" description="Disordered" evidence="3">
    <location>
        <begin position="1"/>
        <end position="24"/>
    </location>
</feature>
<dbReference type="SMART" id="SM00421">
    <property type="entry name" value="HTH_LUXR"/>
    <property type="match status" value="1"/>
</dbReference>
<dbReference type="InterPro" id="IPR000792">
    <property type="entry name" value="Tscrpt_reg_LuxR_C"/>
</dbReference>
<dbReference type="SUPFAM" id="SSF48452">
    <property type="entry name" value="TPR-like"/>
    <property type="match status" value="1"/>
</dbReference>
<feature type="domain" description="HTH luxR-type" evidence="4">
    <location>
        <begin position="880"/>
        <end position="945"/>
    </location>
</feature>
<comment type="caution">
    <text evidence="5">The sequence shown here is derived from an EMBL/GenBank/DDBJ whole genome shotgun (WGS) entry which is preliminary data.</text>
</comment>
<dbReference type="Pfam" id="PF13424">
    <property type="entry name" value="TPR_12"/>
    <property type="match status" value="1"/>
</dbReference>
<organism evidence="5 6">
    <name type="scientific">Allonocardiopsis opalescens</name>
    <dbReference type="NCBI Taxonomy" id="1144618"/>
    <lineage>
        <taxon>Bacteria</taxon>
        <taxon>Bacillati</taxon>
        <taxon>Actinomycetota</taxon>
        <taxon>Actinomycetes</taxon>
        <taxon>Streptosporangiales</taxon>
        <taxon>Allonocardiopsis</taxon>
    </lineage>
</organism>
<dbReference type="Gene3D" id="1.25.40.10">
    <property type="entry name" value="Tetratricopeptide repeat domain"/>
    <property type="match status" value="1"/>
</dbReference>
<dbReference type="InterPro" id="IPR041664">
    <property type="entry name" value="AAA_16"/>
</dbReference>
<reference evidence="5 6" key="1">
    <citation type="submission" date="2018-03" db="EMBL/GenBank/DDBJ databases">
        <title>Genomic Encyclopedia of Archaeal and Bacterial Type Strains, Phase II (KMG-II): from individual species to whole genera.</title>
        <authorList>
            <person name="Goeker M."/>
        </authorList>
    </citation>
    <scope>NUCLEOTIDE SEQUENCE [LARGE SCALE GENOMIC DNA]</scope>
    <source>
        <strain evidence="5 6">DSM 45601</strain>
    </source>
</reference>
<dbReference type="OrthoDB" id="7053960at2"/>
<evidence type="ECO:0000256" key="3">
    <source>
        <dbReference type="SAM" id="MobiDB-lite"/>
    </source>
</evidence>
<dbReference type="InterPro" id="IPR011990">
    <property type="entry name" value="TPR-like_helical_dom_sf"/>
</dbReference>
<dbReference type="InterPro" id="IPR016032">
    <property type="entry name" value="Sig_transdc_resp-reg_C-effctor"/>
</dbReference>
<dbReference type="InterPro" id="IPR036388">
    <property type="entry name" value="WH-like_DNA-bd_sf"/>
</dbReference>
<dbReference type="Pfam" id="PF13191">
    <property type="entry name" value="AAA_16"/>
    <property type="match status" value="1"/>
</dbReference>
<keyword evidence="1" id="KW-0547">Nucleotide-binding</keyword>
<evidence type="ECO:0000259" key="4">
    <source>
        <dbReference type="PROSITE" id="PS50043"/>
    </source>
</evidence>
<evidence type="ECO:0000313" key="6">
    <source>
        <dbReference type="Proteomes" id="UP000237846"/>
    </source>
</evidence>